<dbReference type="Proteomes" id="UP001344658">
    <property type="component" value="Unassembled WGS sequence"/>
</dbReference>
<proteinExistence type="predicted"/>
<accession>A0ABU7PDY0</accession>
<comment type="caution">
    <text evidence="2">The sequence shown here is derived from an EMBL/GenBank/DDBJ whole genome shotgun (WGS) entry which is preliminary data.</text>
</comment>
<dbReference type="RefSeq" id="WP_330796932.1">
    <property type="nucleotide sequence ID" value="NZ_JAZEWV010000014.1"/>
</dbReference>
<evidence type="ECO:0000313" key="2">
    <source>
        <dbReference type="EMBL" id="MEE4544015.1"/>
    </source>
</evidence>
<name>A0ABU7PDY0_9ACTN</name>
<evidence type="ECO:0000256" key="1">
    <source>
        <dbReference type="SAM" id="MobiDB-lite"/>
    </source>
</evidence>
<gene>
    <name evidence="2" type="ORF">V2S66_18815</name>
</gene>
<dbReference type="EMBL" id="JAZEWV010000014">
    <property type="protein sequence ID" value="MEE4544015.1"/>
    <property type="molecule type" value="Genomic_DNA"/>
</dbReference>
<reference evidence="2 3" key="1">
    <citation type="submission" date="2023-12" db="EMBL/GenBank/DDBJ databases">
        <title>Streptomyces sp. V4-01.</title>
        <authorList>
            <person name="Somphong A."/>
            <person name="Phongsopitanun W."/>
        </authorList>
    </citation>
    <scope>NUCLEOTIDE SEQUENCE [LARGE SCALE GENOMIC DNA]</scope>
    <source>
        <strain evidence="2 3">V4-01</strain>
    </source>
</reference>
<feature type="region of interest" description="Disordered" evidence="1">
    <location>
        <begin position="57"/>
        <end position="94"/>
    </location>
</feature>
<organism evidence="2 3">
    <name type="scientific">Actinacidiphila polyblastidii</name>
    <dbReference type="NCBI Taxonomy" id="3110430"/>
    <lineage>
        <taxon>Bacteria</taxon>
        <taxon>Bacillati</taxon>
        <taxon>Actinomycetota</taxon>
        <taxon>Actinomycetes</taxon>
        <taxon>Kitasatosporales</taxon>
        <taxon>Streptomycetaceae</taxon>
        <taxon>Actinacidiphila</taxon>
    </lineage>
</organism>
<keyword evidence="3" id="KW-1185">Reference proteome</keyword>
<evidence type="ECO:0000313" key="3">
    <source>
        <dbReference type="Proteomes" id="UP001344658"/>
    </source>
</evidence>
<protein>
    <submittedName>
        <fullName evidence="2">Uncharacterized protein</fullName>
    </submittedName>
</protein>
<sequence length="94" mass="10241">MRMVFDESSAPDRLEWAYVLRPVGVEVIALTQDTRGPVVGWDSDPLLSYSDEPQLWKPDAPAPLTGLRPAVPGLTATRPPAAVPPSARQPTTHR</sequence>